<feature type="compositionally biased region" description="Basic and acidic residues" evidence="1">
    <location>
        <begin position="394"/>
        <end position="420"/>
    </location>
</feature>
<dbReference type="PANTHER" id="PTHR39606:SF1">
    <property type="entry name" value="CELL SURFACE PROTEIN"/>
    <property type="match status" value="1"/>
</dbReference>
<organism evidence="2 3">
    <name type="scientific">Phyllosticta citriasiana</name>
    <dbReference type="NCBI Taxonomy" id="595635"/>
    <lineage>
        <taxon>Eukaryota</taxon>
        <taxon>Fungi</taxon>
        <taxon>Dikarya</taxon>
        <taxon>Ascomycota</taxon>
        <taxon>Pezizomycotina</taxon>
        <taxon>Dothideomycetes</taxon>
        <taxon>Dothideomycetes incertae sedis</taxon>
        <taxon>Botryosphaeriales</taxon>
        <taxon>Phyllostictaceae</taxon>
        <taxon>Phyllosticta</taxon>
    </lineage>
</organism>
<name>A0ABR1L1S8_9PEZI</name>
<feature type="compositionally biased region" description="Polar residues" evidence="1">
    <location>
        <begin position="57"/>
        <end position="69"/>
    </location>
</feature>
<evidence type="ECO:0000256" key="1">
    <source>
        <dbReference type="SAM" id="MobiDB-lite"/>
    </source>
</evidence>
<proteinExistence type="predicted"/>
<comment type="caution">
    <text evidence="2">The sequence shown here is derived from an EMBL/GenBank/DDBJ whole genome shotgun (WGS) entry which is preliminary data.</text>
</comment>
<keyword evidence="3" id="KW-1185">Reference proteome</keyword>
<feature type="compositionally biased region" description="Polar residues" evidence="1">
    <location>
        <begin position="207"/>
        <end position="224"/>
    </location>
</feature>
<feature type="compositionally biased region" description="Basic and acidic residues" evidence="1">
    <location>
        <begin position="434"/>
        <end position="443"/>
    </location>
</feature>
<feature type="compositionally biased region" description="Low complexity" evidence="1">
    <location>
        <begin position="346"/>
        <end position="374"/>
    </location>
</feature>
<protein>
    <recommendedName>
        <fullName evidence="4">Cell surface protein</fullName>
    </recommendedName>
</protein>
<evidence type="ECO:0008006" key="4">
    <source>
        <dbReference type="Google" id="ProtNLM"/>
    </source>
</evidence>
<feature type="compositionally biased region" description="Basic and acidic residues" evidence="1">
    <location>
        <begin position="194"/>
        <end position="205"/>
    </location>
</feature>
<feature type="compositionally biased region" description="Basic and acidic residues" evidence="1">
    <location>
        <begin position="227"/>
        <end position="239"/>
    </location>
</feature>
<feature type="compositionally biased region" description="Polar residues" evidence="1">
    <location>
        <begin position="243"/>
        <end position="273"/>
    </location>
</feature>
<evidence type="ECO:0000313" key="2">
    <source>
        <dbReference type="EMBL" id="KAK7524491.1"/>
    </source>
</evidence>
<reference evidence="2 3" key="1">
    <citation type="submission" date="2024-04" db="EMBL/GenBank/DDBJ databases">
        <title>Phyllosticta paracitricarpa is synonymous to the EU quarantine fungus P. citricarpa based on phylogenomic analyses.</title>
        <authorList>
            <consortium name="Lawrence Berkeley National Laboratory"/>
            <person name="Van Ingen-Buijs V.A."/>
            <person name="Van Westerhoven A.C."/>
            <person name="Haridas S."/>
            <person name="Skiadas P."/>
            <person name="Martin F."/>
            <person name="Groenewald J.Z."/>
            <person name="Crous P.W."/>
            <person name="Seidl M.F."/>
        </authorList>
    </citation>
    <scope>NUCLEOTIDE SEQUENCE [LARGE SCALE GENOMIC DNA]</scope>
    <source>
        <strain evidence="2 3">CBS 123371</strain>
    </source>
</reference>
<dbReference type="PANTHER" id="PTHR39606">
    <property type="entry name" value="SURFACE PROTEIN, PUTATIVE-RELATED"/>
    <property type="match status" value="1"/>
</dbReference>
<evidence type="ECO:0000313" key="3">
    <source>
        <dbReference type="Proteomes" id="UP001363622"/>
    </source>
</evidence>
<dbReference type="Proteomes" id="UP001363622">
    <property type="component" value="Unassembled WGS sequence"/>
</dbReference>
<feature type="compositionally biased region" description="Basic and acidic residues" evidence="1">
    <location>
        <begin position="312"/>
        <end position="323"/>
    </location>
</feature>
<feature type="region of interest" description="Disordered" evidence="1">
    <location>
        <begin position="41"/>
        <end position="443"/>
    </location>
</feature>
<feature type="compositionally biased region" description="Polar residues" evidence="1">
    <location>
        <begin position="114"/>
        <end position="142"/>
    </location>
</feature>
<accession>A0ABR1L1S8</accession>
<sequence length="443" mass="45013">MSNIGSNTGSGLRGGVHSVHGAGEAIRGQINAFADSALGSNDSAAQNQAIADRGVNEFQTGTRTHNPGSSFDKHPSDTYQAPAAGHHPGSSFDKHPSDVRAAGLRGNPAAENWGSANTTSTTGTYGNPSSANAGPHSSNVANTVDPRVDSDLSNRGVSTSTTGTGNPAHVSTGAYGNPSSTNVGPHGSNMLNKADPRIDSDRDNRGLTGNQTGAAAGPHSSNMANKADPRVDSDRDNRGAHPTGSQVGSGSYHTGPSKEGQTTGDPTGVSRPSNAGLPTREDKNGVLRQTGPGGASTSTNAGPHDSNVANKADPRVDSDRDNRSAALHGVTPGSYGSEDLATDAPRNTTTTGRNTTTTTTTTTGTTGNVGTGVTPGSYGAEALETDAPTTTKHQRPDSGHGHDHEDNTGTANVHDDDKNKGSHPPHKSNLLNKIDPRVKTSSS</sequence>
<feature type="compositionally biased region" description="Polar residues" evidence="1">
    <location>
        <begin position="153"/>
        <end position="165"/>
    </location>
</feature>
<dbReference type="EMBL" id="JBBPHU010000001">
    <property type="protein sequence ID" value="KAK7524491.1"/>
    <property type="molecule type" value="Genomic_DNA"/>
</dbReference>
<gene>
    <name evidence="2" type="ORF">IWZ03DRAFT_25862</name>
</gene>